<dbReference type="PANTHER" id="PTHR21321:SF4">
    <property type="entry name" value="EXOSOME COMPLEX COMPONENT RRP4"/>
    <property type="match status" value="1"/>
</dbReference>
<keyword evidence="3" id="KW-1185">Reference proteome</keyword>
<dbReference type="GO" id="GO:0000177">
    <property type="term" value="C:cytoplasmic exosome (RNase complex)"/>
    <property type="evidence" value="ECO:0007669"/>
    <property type="project" value="TreeGrafter"/>
</dbReference>
<accession>A0A388LEM9</accession>
<dbReference type="GO" id="GO:0071035">
    <property type="term" value="P:nuclear polyadenylation-dependent rRNA catabolic process"/>
    <property type="evidence" value="ECO:0007669"/>
    <property type="project" value="TreeGrafter"/>
</dbReference>
<dbReference type="STRING" id="69332.A0A388LEM9"/>
<feature type="domain" description="RRP4 S1" evidence="1">
    <location>
        <begin position="84"/>
        <end position="129"/>
    </location>
</feature>
<dbReference type="Gene3D" id="2.40.50.140">
    <property type="entry name" value="Nucleic acid-binding proteins"/>
    <property type="match status" value="1"/>
</dbReference>
<dbReference type="PANTHER" id="PTHR21321">
    <property type="entry name" value="PNAS-3 RELATED"/>
    <property type="match status" value="1"/>
</dbReference>
<dbReference type="GO" id="GO:0000176">
    <property type="term" value="C:nuclear exosome (RNase complex)"/>
    <property type="evidence" value="ECO:0007669"/>
    <property type="project" value="TreeGrafter"/>
</dbReference>
<dbReference type="Gramene" id="GBG80770">
    <property type="protein sequence ID" value="GBG80770"/>
    <property type="gene ID" value="CBR_g31324"/>
</dbReference>
<dbReference type="SUPFAM" id="SSF110324">
    <property type="entry name" value="Ribosomal L27 protein-like"/>
    <property type="match status" value="1"/>
</dbReference>
<dbReference type="InterPro" id="IPR012340">
    <property type="entry name" value="NA-bd_OB-fold"/>
</dbReference>
<protein>
    <recommendedName>
        <fullName evidence="1">RRP4 S1 domain-containing protein</fullName>
    </recommendedName>
</protein>
<dbReference type="Gene3D" id="2.40.50.100">
    <property type="match status" value="1"/>
</dbReference>
<name>A0A388LEM9_CHABU</name>
<evidence type="ECO:0000259" key="1">
    <source>
        <dbReference type="Pfam" id="PF21266"/>
    </source>
</evidence>
<dbReference type="GO" id="GO:0071038">
    <property type="term" value="P:TRAMP-dependent tRNA surveillance pathway"/>
    <property type="evidence" value="ECO:0007669"/>
    <property type="project" value="TreeGrafter"/>
</dbReference>
<dbReference type="GO" id="GO:0071034">
    <property type="term" value="P:CUT catabolic process"/>
    <property type="evidence" value="ECO:0007669"/>
    <property type="project" value="TreeGrafter"/>
</dbReference>
<dbReference type="Pfam" id="PF21266">
    <property type="entry name" value="S1_RRP4"/>
    <property type="match status" value="1"/>
</dbReference>
<comment type="caution">
    <text evidence="2">The sequence shown here is derived from an EMBL/GenBank/DDBJ whole genome shotgun (WGS) entry which is preliminary data.</text>
</comment>
<evidence type="ECO:0000313" key="3">
    <source>
        <dbReference type="Proteomes" id="UP000265515"/>
    </source>
</evidence>
<dbReference type="GO" id="GO:0003723">
    <property type="term" value="F:RNA binding"/>
    <property type="evidence" value="ECO:0007669"/>
    <property type="project" value="InterPro"/>
</dbReference>
<proteinExistence type="predicted"/>
<reference evidence="2 3" key="1">
    <citation type="journal article" date="2018" name="Cell">
        <title>The Chara Genome: Secondary Complexity and Implications for Plant Terrestrialization.</title>
        <authorList>
            <person name="Nishiyama T."/>
            <person name="Sakayama H."/>
            <person name="Vries J.D."/>
            <person name="Buschmann H."/>
            <person name="Saint-Marcoux D."/>
            <person name="Ullrich K.K."/>
            <person name="Haas F.B."/>
            <person name="Vanderstraeten L."/>
            <person name="Becker D."/>
            <person name="Lang D."/>
            <person name="Vosolsobe S."/>
            <person name="Rombauts S."/>
            <person name="Wilhelmsson P.K.I."/>
            <person name="Janitza P."/>
            <person name="Kern R."/>
            <person name="Heyl A."/>
            <person name="Rumpler F."/>
            <person name="Villalobos L.I.A.C."/>
            <person name="Clay J.M."/>
            <person name="Skokan R."/>
            <person name="Toyoda A."/>
            <person name="Suzuki Y."/>
            <person name="Kagoshima H."/>
            <person name="Schijlen E."/>
            <person name="Tajeshwar N."/>
            <person name="Catarino B."/>
            <person name="Hetherington A.J."/>
            <person name="Saltykova A."/>
            <person name="Bonnot C."/>
            <person name="Breuninger H."/>
            <person name="Symeonidi A."/>
            <person name="Radhakrishnan G.V."/>
            <person name="Van Nieuwerburgh F."/>
            <person name="Deforce D."/>
            <person name="Chang C."/>
            <person name="Karol K.G."/>
            <person name="Hedrich R."/>
            <person name="Ulvskov P."/>
            <person name="Glockner G."/>
            <person name="Delwiche C.F."/>
            <person name="Petrasek J."/>
            <person name="Van de Peer Y."/>
            <person name="Friml J."/>
            <person name="Beilby M."/>
            <person name="Dolan L."/>
            <person name="Kohara Y."/>
            <person name="Sugano S."/>
            <person name="Fujiyama A."/>
            <person name="Delaux P.-M."/>
            <person name="Quint M."/>
            <person name="TheiBen G."/>
            <person name="Hagemann M."/>
            <person name="Harholt J."/>
            <person name="Dunand C."/>
            <person name="Zachgo S."/>
            <person name="Langdale J."/>
            <person name="Maumus F."/>
            <person name="Straeten D.V.D."/>
            <person name="Gould S.B."/>
            <person name="Rensing S.A."/>
        </authorList>
    </citation>
    <scope>NUCLEOTIDE SEQUENCE [LARGE SCALE GENOMIC DNA]</scope>
    <source>
        <strain evidence="2 3">S276</strain>
    </source>
</reference>
<dbReference type="GO" id="GO:0071051">
    <property type="term" value="P:poly(A)-dependent snoRNA 3'-end processing"/>
    <property type="evidence" value="ECO:0007669"/>
    <property type="project" value="TreeGrafter"/>
</dbReference>
<gene>
    <name evidence="2" type="ORF">CBR_g31324</name>
</gene>
<organism evidence="2 3">
    <name type="scientific">Chara braunii</name>
    <name type="common">Braun's stonewort</name>
    <dbReference type="NCBI Taxonomy" id="69332"/>
    <lineage>
        <taxon>Eukaryota</taxon>
        <taxon>Viridiplantae</taxon>
        <taxon>Streptophyta</taxon>
        <taxon>Charophyceae</taxon>
        <taxon>Charales</taxon>
        <taxon>Characeae</taxon>
        <taxon>Chara</taxon>
    </lineage>
</organism>
<dbReference type="EMBL" id="BFEA01000356">
    <property type="protein sequence ID" value="GBG80770.1"/>
    <property type="molecule type" value="Genomic_DNA"/>
</dbReference>
<dbReference type="SUPFAM" id="SSF50249">
    <property type="entry name" value="Nucleic acid-binding proteins"/>
    <property type="match status" value="1"/>
</dbReference>
<dbReference type="InterPro" id="IPR026699">
    <property type="entry name" value="Exosome_RNA_bind1/RRP40/RRP4"/>
</dbReference>
<evidence type="ECO:0000313" key="2">
    <source>
        <dbReference type="EMBL" id="GBG80770.1"/>
    </source>
</evidence>
<dbReference type="OrthoDB" id="1650at2759"/>
<dbReference type="GO" id="GO:0000467">
    <property type="term" value="P:exonucleolytic trimming to generate mature 3'-end of 5.8S rRNA from tricistronic rRNA transcript (SSU-rRNA, 5.8S rRNA, LSU-rRNA)"/>
    <property type="evidence" value="ECO:0007669"/>
    <property type="project" value="TreeGrafter"/>
</dbReference>
<dbReference type="GO" id="GO:0034475">
    <property type="term" value="P:U4 snRNA 3'-end processing"/>
    <property type="evidence" value="ECO:0007669"/>
    <property type="project" value="TreeGrafter"/>
</dbReference>
<dbReference type="Proteomes" id="UP000265515">
    <property type="component" value="Unassembled WGS sequence"/>
</dbReference>
<dbReference type="InterPro" id="IPR048565">
    <property type="entry name" value="S1_RRP4"/>
</dbReference>
<dbReference type="AlphaFoldDB" id="A0A388LEM9"/>
<sequence>MKGLDFTEKQRQRLEQVEHRLGDVIGALHRSVFVSIGDVIDVDHEAGFLRGHGTQLVDGQLLATVCGVVERVNKLVSVRSLKTRYSPEIGDVVVGRVTKIAQKRWRVDVYSRQHASLMLSAVNLPGGVQVPANICLSVQIPVQTVFSQPLLQPAVSHLVQQVQRPVPQVPQPGVAQVPGQEQWVPKTAIASPKPFSGDKKGEDLDTWLRTVSVYVKCKLTLPHEEVLVAASYLEGSAARWLSGYLQLQGYGHDFHAWAVTHNDFIKVVEERWHDPQEAQKATDDILTLSSRKFRSERDATDVIERPIYFLGVHYDPLVLLTTYLRCLPIKLRNQLASEAMITVHNFPSFSKKALDLEAKIGHGYQPTTDGRK</sequence>